<dbReference type="SUPFAM" id="SSF48726">
    <property type="entry name" value="Immunoglobulin"/>
    <property type="match status" value="1"/>
</dbReference>
<dbReference type="STRING" id="303518.ENSPNYP00000008296"/>
<dbReference type="InterPro" id="IPR052385">
    <property type="entry name" value="Obscurin/Obscurin-like_Reg"/>
</dbReference>
<evidence type="ECO:0000259" key="5">
    <source>
        <dbReference type="PROSITE" id="PS50835"/>
    </source>
</evidence>
<dbReference type="InterPro" id="IPR003599">
    <property type="entry name" value="Ig_sub"/>
</dbReference>
<dbReference type="PANTHER" id="PTHR35971">
    <property type="entry name" value="SI:DKEY-31G6.6"/>
    <property type="match status" value="1"/>
</dbReference>
<proteinExistence type="predicted"/>
<keyword evidence="2" id="KW-0963">Cytoplasm</keyword>
<evidence type="ECO:0000256" key="2">
    <source>
        <dbReference type="ARBA" id="ARBA00022490"/>
    </source>
</evidence>
<dbReference type="SMART" id="SM00409">
    <property type="entry name" value="IG"/>
    <property type="match status" value="1"/>
</dbReference>
<dbReference type="Gene3D" id="2.60.40.10">
    <property type="entry name" value="Immunoglobulins"/>
    <property type="match status" value="1"/>
</dbReference>
<feature type="domain" description="Ig-like" evidence="5">
    <location>
        <begin position="79"/>
        <end position="164"/>
    </location>
</feature>
<dbReference type="InterPro" id="IPR007110">
    <property type="entry name" value="Ig-like_dom"/>
</dbReference>
<dbReference type="InterPro" id="IPR003598">
    <property type="entry name" value="Ig_sub2"/>
</dbReference>
<comment type="subcellular location">
    <subcellularLocation>
        <location evidence="1">Cytoplasm</location>
    </subcellularLocation>
</comment>
<dbReference type="InterPro" id="IPR013783">
    <property type="entry name" value="Ig-like_fold"/>
</dbReference>
<dbReference type="AlphaFoldDB" id="A0A3B4FGN3"/>
<evidence type="ECO:0000256" key="4">
    <source>
        <dbReference type="ARBA" id="ARBA00023157"/>
    </source>
</evidence>
<dbReference type="InterPro" id="IPR013098">
    <property type="entry name" value="Ig_I-set"/>
</dbReference>
<name>A0A3B4FGN3_9CICH</name>
<dbReference type="Ensembl" id="ENSPNYT00000008497.1">
    <property type="protein sequence ID" value="ENSPNYP00000008296.1"/>
    <property type="gene ID" value="ENSPNYG00000006350.1"/>
</dbReference>
<dbReference type="InterPro" id="IPR036179">
    <property type="entry name" value="Ig-like_dom_sf"/>
</dbReference>
<organism evidence="6">
    <name type="scientific">Pundamilia nyererei</name>
    <dbReference type="NCBI Taxonomy" id="303518"/>
    <lineage>
        <taxon>Eukaryota</taxon>
        <taxon>Metazoa</taxon>
        <taxon>Chordata</taxon>
        <taxon>Craniata</taxon>
        <taxon>Vertebrata</taxon>
        <taxon>Euteleostomi</taxon>
        <taxon>Actinopterygii</taxon>
        <taxon>Neopterygii</taxon>
        <taxon>Teleostei</taxon>
        <taxon>Neoteleostei</taxon>
        <taxon>Acanthomorphata</taxon>
        <taxon>Ovalentaria</taxon>
        <taxon>Cichlomorphae</taxon>
        <taxon>Cichliformes</taxon>
        <taxon>Cichlidae</taxon>
        <taxon>African cichlids</taxon>
        <taxon>Pseudocrenilabrinae</taxon>
        <taxon>Haplochromini</taxon>
        <taxon>Pundamilia</taxon>
    </lineage>
</organism>
<dbReference type="Pfam" id="PF07679">
    <property type="entry name" value="I-set"/>
    <property type="match status" value="1"/>
</dbReference>
<dbReference type="PROSITE" id="PS50835">
    <property type="entry name" value="IG_LIKE"/>
    <property type="match status" value="1"/>
</dbReference>
<keyword evidence="3" id="KW-0597">Phosphoprotein</keyword>
<dbReference type="GeneTree" id="ENSGT00940000168428"/>
<sequence length="216" mass="24270">MVINTRCARTEKSTCCSSVTSTPWILVYTLVIQEICRALPNSPSLVLQGNELNNLTISTYSEAFFLNYSHFCPFPPELPPFFQEELQSVEAEEGESTALLHCEVSKPGVSVQWKKNNTPLRANRKYEMKQDGCLLQLHIKDLKPEDGGSYTCKAGGAETSGTVTVKGLYTGFKLIHSRHLHSKTIYYIFFVTFLPHLRAPSILQCRVPPIMTQLPI</sequence>
<dbReference type="GO" id="GO:0005737">
    <property type="term" value="C:cytoplasm"/>
    <property type="evidence" value="ECO:0007669"/>
    <property type="project" value="UniProtKB-SubCell"/>
</dbReference>
<dbReference type="PANTHER" id="PTHR35971:SF5">
    <property type="entry name" value="OBSCURIN LIKE CYTOSKELETAL ADAPTOR 1"/>
    <property type="match status" value="1"/>
</dbReference>
<dbReference type="CDD" id="cd00096">
    <property type="entry name" value="Ig"/>
    <property type="match status" value="1"/>
</dbReference>
<keyword evidence="4" id="KW-1015">Disulfide bond</keyword>
<evidence type="ECO:0000313" key="6">
    <source>
        <dbReference type="Ensembl" id="ENSPNYP00000008296.1"/>
    </source>
</evidence>
<dbReference type="SMART" id="SM00408">
    <property type="entry name" value="IGc2"/>
    <property type="match status" value="1"/>
</dbReference>
<dbReference type="FunFam" id="2.60.40.10:FF:000707">
    <property type="entry name" value="Obscurin, cytoskeletal calmodulin and titin-interacting RhoGEF"/>
    <property type="match status" value="1"/>
</dbReference>
<protein>
    <recommendedName>
        <fullName evidence="5">Ig-like domain-containing protein</fullName>
    </recommendedName>
</protein>
<evidence type="ECO:0000256" key="1">
    <source>
        <dbReference type="ARBA" id="ARBA00004496"/>
    </source>
</evidence>
<accession>A0A3B4FGN3</accession>
<evidence type="ECO:0000256" key="3">
    <source>
        <dbReference type="ARBA" id="ARBA00022553"/>
    </source>
</evidence>
<reference evidence="6" key="1">
    <citation type="submission" date="2023-09" db="UniProtKB">
        <authorList>
            <consortium name="Ensembl"/>
        </authorList>
    </citation>
    <scope>IDENTIFICATION</scope>
</reference>